<name>A0A0G1CLG3_9BACT</name>
<evidence type="ECO:0000256" key="10">
    <source>
        <dbReference type="SAM" id="Phobius"/>
    </source>
</evidence>
<evidence type="ECO:0008006" key="13">
    <source>
        <dbReference type="Google" id="ProtNLM"/>
    </source>
</evidence>
<dbReference type="UniPathway" id="UPA00196"/>
<keyword evidence="6 10" id="KW-0812">Transmembrane</keyword>
<dbReference type="GO" id="GO:0016020">
    <property type="term" value="C:membrane"/>
    <property type="evidence" value="ECO:0007669"/>
    <property type="project" value="GOC"/>
</dbReference>
<feature type="transmembrane region" description="Helical" evidence="10">
    <location>
        <begin position="280"/>
        <end position="300"/>
    </location>
</feature>
<evidence type="ECO:0000256" key="9">
    <source>
        <dbReference type="ARBA" id="ARBA00023136"/>
    </source>
</evidence>
<feature type="transmembrane region" description="Helical" evidence="10">
    <location>
        <begin position="352"/>
        <end position="372"/>
    </location>
</feature>
<comment type="subcellular location">
    <subcellularLocation>
        <location evidence="1">Endoplasmic reticulum membrane</location>
        <topology evidence="1">Multi-pass membrane protein</topology>
    </subcellularLocation>
</comment>
<evidence type="ECO:0000313" key="11">
    <source>
        <dbReference type="EMBL" id="KKS86344.1"/>
    </source>
</evidence>
<comment type="pathway">
    <text evidence="2">Glycolipid biosynthesis; glycosylphosphatidylinositol-anchor biosynthesis.</text>
</comment>
<dbReference type="Proteomes" id="UP000034543">
    <property type="component" value="Unassembled WGS sequence"/>
</dbReference>
<dbReference type="InterPro" id="IPR007315">
    <property type="entry name" value="PIG-V/Gpi18"/>
</dbReference>
<evidence type="ECO:0000256" key="2">
    <source>
        <dbReference type="ARBA" id="ARBA00004687"/>
    </source>
</evidence>
<dbReference type="Pfam" id="PF04188">
    <property type="entry name" value="Mannosyl_trans2"/>
    <property type="match status" value="1"/>
</dbReference>
<evidence type="ECO:0000256" key="8">
    <source>
        <dbReference type="ARBA" id="ARBA00022989"/>
    </source>
</evidence>
<keyword evidence="9 10" id="KW-0472">Membrane</keyword>
<dbReference type="GO" id="GO:0000009">
    <property type="term" value="F:alpha-1,6-mannosyltransferase activity"/>
    <property type="evidence" value="ECO:0007669"/>
    <property type="project" value="InterPro"/>
</dbReference>
<evidence type="ECO:0000256" key="3">
    <source>
        <dbReference type="ARBA" id="ARBA00022502"/>
    </source>
</evidence>
<evidence type="ECO:0000313" key="12">
    <source>
        <dbReference type="Proteomes" id="UP000034543"/>
    </source>
</evidence>
<dbReference type="GO" id="GO:0004376">
    <property type="term" value="F:GPI mannosyltransferase activity"/>
    <property type="evidence" value="ECO:0007669"/>
    <property type="project" value="InterPro"/>
</dbReference>
<evidence type="ECO:0000256" key="5">
    <source>
        <dbReference type="ARBA" id="ARBA00022679"/>
    </source>
</evidence>
<dbReference type="PANTHER" id="PTHR12468:SF2">
    <property type="entry name" value="GPI MANNOSYLTRANSFERASE 2"/>
    <property type="match status" value="1"/>
</dbReference>
<keyword evidence="7" id="KW-0256">Endoplasmic reticulum</keyword>
<reference evidence="11 12" key="1">
    <citation type="journal article" date="2015" name="Nature">
        <title>rRNA introns, odd ribosomes, and small enigmatic genomes across a large radiation of phyla.</title>
        <authorList>
            <person name="Brown C.T."/>
            <person name="Hug L.A."/>
            <person name="Thomas B.C."/>
            <person name="Sharon I."/>
            <person name="Castelle C.J."/>
            <person name="Singh A."/>
            <person name="Wilkins M.J."/>
            <person name="Williams K.H."/>
            <person name="Banfield J.F."/>
        </authorList>
    </citation>
    <scope>NUCLEOTIDE SEQUENCE [LARGE SCALE GENOMIC DNA]</scope>
</reference>
<dbReference type="GO" id="GO:0031501">
    <property type="term" value="C:mannosyltransferase complex"/>
    <property type="evidence" value="ECO:0007669"/>
    <property type="project" value="TreeGrafter"/>
</dbReference>
<dbReference type="AlphaFoldDB" id="A0A0G1CLG3"/>
<keyword evidence="5" id="KW-0808">Transferase</keyword>
<keyword evidence="4" id="KW-0328">Glycosyltransferase</keyword>
<proteinExistence type="predicted"/>
<keyword evidence="3" id="KW-0337">GPI-anchor biosynthesis</keyword>
<feature type="transmembrane region" description="Helical" evidence="10">
    <location>
        <begin position="161"/>
        <end position="188"/>
    </location>
</feature>
<gene>
    <name evidence="11" type="ORF">UV59_C0001G0067</name>
</gene>
<sequence>MLIIWRIFLYGVAFLTQINFPFSPQFPYSDIYMFPSGLPQWVWAWANFDGVHYLTIAQHGYMAQFTQAFFPLFPLLMRFLGMILNDKFLIITGQIISFISLSLALVFFRKLLMFDYKPPVIFRSIAILLLFPTSFFFAAIYTESFFLLLVILTFYFARKRNWWLCALIGALAAATRITGILLLPALCVEYMNVKLFSKNLVNGLAQKMVGLIKTPLLYIMPMGFVIYALYLQRNFGDWLYFWHAQPAFGAERSAAFILPPQVIWRYIKILLTVSYTSNSFFTAAVEFIAYCGAVLLMIVGHKQRIRSSYLLFGWLVVLVPSLTGTLSSMPRYILLAFPLYLVLGIFLRRNLWFLTVSAIFLSMLILFTSYFIRGLWVA</sequence>
<feature type="transmembrane region" description="Helical" evidence="10">
    <location>
        <begin position="120"/>
        <end position="141"/>
    </location>
</feature>
<dbReference type="STRING" id="1618436.UV59_C0001G0067"/>
<evidence type="ECO:0000256" key="1">
    <source>
        <dbReference type="ARBA" id="ARBA00004477"/>
    </source>
</evidence>
<protein>
    <recommendedName>
        <fullName evidence="13">Glycosyltransferase RgtA/B/C/D-like domain-containing protein</fullName>
    </recommendedName>
</protein>
<evidence type="ECO:0000256" key="7">
    <source>
        <dbReference type="ARBA" id="ARBA00022824"/>
    </source>
</evidence>
<dbReference type="GO" id="GO:0006506">
    <property type="term" value="P:GPI anchor biosynthetic process"/>
    <property type="evidence" value="ECO:0007669"/>
    <property type="project" value="UniProtKB-UniPathway"/>
</dbReference>
<evidence type="ECO:0000256" key="6">
    <source>
        <dbReference type="ARBA" id="ARBA00022692"/>
    </source>
</evidence>
<feature type="transmembrane region" description="Helical" evidence="10">
    <location>
        <begin position="209"/>
        <end position="230"/>
    </location>
</feature>
<dbReference type="PANTHER" id="PTHR12468">
    <property type="entry name" value="GPI MANNOSYLTRANSFERASE 2"/>
    <property type="match status" value="1"/>
</dbReference>
<dbReference type="EMBL" id="LCFB01000001">
    <property type="protein sequence ID" value="KKS86344.1"/>
    <property type="molecule type" value="Genomic_DNA"/>
</dbReference>
<comment type="caution">
    <text evidence="11">The sequence shown here is derived from an EMBL/GenBank/DDBJ whole genome shotgun (WGS) entry which is preliminary data.</text>
</comment>
<organism evidence="11 12">
    <name type="scientific">Candidatus Gottesmanbacteria bacterium GW2011_GWA1_43_11</name>
    <dbReference type="NCBI Taxonomy" id="1618436"/>
    <lineage>
        <taxon>Bacteria</taxon>
        <taxon>Candidatus Gottesmaniibacteriota</taxon>
    </lineage>
</organism>
<feature type="transmembrane region" description="Helical" evidence="10">
    <location>
        <begin position="307"/>
        <end position="323"/>
    </location>
</feature>
<keyword evidence="8 10" id="KW-1133">Transmembrane helix</keyword>
<feature type="transmembrane region" description="Helical" evidence="10">
    <location>
        <begin position="7"/>
        <end position="26"/>
    </location>
</feature>
<accession>A0A0G1CLG3</accession>
<feature type="transmembrane region" description="Helical" evidence="10">
    <location>
        <begin position="90"/>
        <end position="108"/>
    </location>
</feature>
<evidence type="ECO:0000256" key="4">
    <source>
        <dbReference type="ARBA" id="ARBA00022676"/>
    </source>
</evidence>